<dbReference type="AlphaFoldDB" id="A0A0G0ZDT8"/>
<evidence type="ECO:0000313" key="1">
    <source>
        <dbReference type="EMBL" id="KKS46897.1"/>
    </source>
</evidence>
<reference evidence="1 2" key="1">
    <citation type="journal article" date="2015" name="Nature">
        <title>rRNA introns, odd ribosomes, and small enigmatic genomes across a large radiation of phyla.</title>
        <authorList>
            <person name="Brown C.T."/>
            <person name="Hug L.A."/>
            <person name="Thomas B.C."/>
            <person name="Sharon I."/>
            <person name="Castelle C.J."/>
            <person name="Singh A."/>
            <person name="Wilkins M.J."/>
            <person name="Williams K.H."/>
            <person name="Banfield J.F."/>
        </authorList>
    </citation>
    <scope>NUCLEOTIDE SEQUENCE [LARGE SCALE GENOMIC DNA]</scope>
</reference>
<gene>
    <name evidence="1" type="ORF">UV09_C0012G0066</name>
</gene>
<name>A0A0G0ZDT8_9BACT</name>
<sequence length="872" mass="97773">MSVMTAPGIAGSPNSVPDCNSYSCSLAINAIMGMETGQAVKAVKSDVVSQLIEHELNRPISIVDFGIKKKAITFPNGQVIEKDTLYNEEFGKTIQGVTNPLEGAGQVWYKTDRLSDKIVAAADNTWHITVSQGNSETHRLAVFHKKEDQIREYFISIEASAETVFRIASLFPPERQIEESSDTFLPNLFNGIEASYSGWEKSERREFLKDLKEEFNLGDQKLEERKEKISQLINRFVRETLSSNETVEAIGVIGQAIAQLAGEAKSILRQIPYASLPPLTRLPLDTKQTEQSAERRLVREKENPGLTGIILNEAPIVKPIFQKIAAFENDEIPKTEPVISKIELMTVNEETSEGEEYSAEDSFIAVMILQHIMSASVAESQTEISNAEISDHFEVIIPLIPSLIGLLEEVEKISDVNINTDVTAEKSIIEFPEKSIAVSEESLLAGLILQLFTTEDNFEPVTSEDNKQLYLSAKPENWEAMLDPEDTLTEKKLEIVSLPDEFTDNAYMVSPEVEGDYLSDGEISEMSVDNIEVPLIAVWIIHQIVSIPEAGLKGNAAELSDIPQDIDSNGNHPDDVKQEIVLPLIHSLTGLLEITHSIPDAVNQVLEEISKRFSVGEVLFATTEEQDFVEQVAVPAAIIFLGIIEKFVEINNGKTVQNSDLETVEKIENQKEKISAQSEKLIEELILFTVMKQFLTFESQDYMNLNKEHKINESGEEKVTKKKETVSKEISLIVPALVSFLDKITSKKFENESVEEMSIEQEIADITEKKVNDKLLLGIIRLISMVLRIEKRIEIVKPFAQLIQEKLPKEIESLQRLIFLKLALNLLILERKDLLTRQQGHGNGKQKKKQVKLPLYALIFSFETHLEPLPVV</sequence>
<comment type="caution">
    <text evidence="1">The sequence shown here is derived from an EMBL/GenBank/DDBJ whole genome shotgun (WGS) entry which is preliminary data.</text>
</comment>
<protein>
    <submittedName>
        <fullName evidence="1">Uncharacterized protein</fullName>
    </submittedName>
</protein>
<dbReference type="EMBL" id="LCDD01000012">
    <property type="protein sequence ID" value="KKS46897.1"/>
    <property type="molecule type" value="Genomic_DNA"/>
</dbReference>
<dbReference type="Proteomes" id="UP000034320">
    <property type="component" value="Unassembled WGS sequence"/>
</dbReference>
<accession>A0A0G0ZDT8</accession>
<proteinExistence type="predicted"/>
<evidence type="ECO:0000313" key="2">
    <source>
        <dbReference type="Proteomes" id="UP000034320"/>
    </source>
</evidence>
<organism evidence="1 2">
    <name type="scientific">Candidatus Gottesmanbacteria bacterium GW2011_GWA2_42_18</name>
    <dbReference type="NCBI Taxonomy" id="1618442"/>
    <lineage>
        <taxon>Bacteria</taxon>
        <taxon>Candidatus Gottesmaniibacteriota</taxon>
    </lineage>
</organism>